<feature type="transmembrane region" description="Helical" evidence="7">
    <location>
        <begin position="82"/>
        <end position="103"/>
    </location>
</feature>
<dbReference type="NCBIfam" id="TIGR01097">
    <property type="entry name" value="PhnE"/>
    <property type="match status" value="1"/>
</dbReference>
<keyword evidence="6 7" id="KW-0472">Membrane</keyword>
<accession>A0A4V6MCD5</accession>
<dbReference type="RefSeq" id="WP_130280572.1">
    <property type="nucleotide sequence ID" value="NZ_SGXT01000011.1"/>
</dbReference>
<dbReference type="InterPro" id="IPR035906">
    <property type="entry name" value="MetI-like_sf"/>
</dbReference>
<evidence type="ECO:0000256" key="2">
    <source>
        <dbReference type="ARBA" id="ARBA00022448"/>
    </source>
</evidence>
<protein>
    <submittedName>
        <fullName evidence="9">Phosphonate transport system permease protein</fullName>
    </submittedName>
</protein>
<keyword evidence="3" id="KW-1003">Cell membrane</keyword>
<organism evidence="9 10">
    <name type="scientific">Microcella alkaliphila</name>
    <dbReference type="NCBI Taxonomy" id="279828"/>
    <lineage>
        <taxon>Bacteria</taxon>
        <taxon>Bacillati</taxon>
        <taxon>Actinomycetota</taxon>
        <taxon>Actinomycetes</taxon>
        <taxon>Micrococcales</taxon>
        <taxon>Microbacteriaceae</taxon>
        <taxon>Microcella</taxon>
    </lineage>
</organism>
<feature type="domain" description="ABC transmembrane type-1" evidence="8">
    <location>
        <begin position="78"/>
        <end position="261"/>
    </location>
</feature>
<evidence type="ECO:0000256" key="7">
    <source>
        <dbReference type="RuleBase" id="RU363032"/>
    </source>
</evidence>
<keyword evidence="10" id="KW-1185">Reference proteome</keyword>
<name>A0A4V6MCD5_9MICO</name>
<dbReference type="Pfam" id="PF00528">
    <property type="entry name" value="BPD_transp_1"/>
    <property type="match status" value="1"/>
</dbReference>
<proteinExistence type="inferred from homology"/>
<comment type="subcellular location">
    <subcellularLocation>
        <location evidence="1 7">Cell membrane</location>
        <topology evidence="1 7">Multi-pass membrane protein</topology>
    </subcellularLocation>
</comment>
<dbReference type="InterPro" id="IPR000515">
    <property type="entry name" value="MetI-like"/>
</dbReference>
<evidence type="ECO:0000256" key="6">
    <source>
        <dbReference type="ARBA" id="ARBA00023136"/>
    </source>
</evidence>
<feature type="transmembrane region" description="Helical" evidence="7">
    <location>
        <begin position="24"/>
        <end position="46"/>
    </location>
</feature>
<evidence type="ECO:0000256" key="1">
    <source>
        <dbReference type="ARBA" id="ARBA00004651"/>
    </source>
</evidence>
<sequence length="269" mass="28649">MSASTAPARRAITPPKRPLPSWRLPVGLAAVVAITVWAGISIEFTLTPLITDIGRGEPVVRGFLDPNWLFIFRVWDAWLETIAIAIIASLVGNAIALVLAFLASPVTNPITPFQKTMKAVMAVVRSLPDVAYGLIFVAAVGVGSLAGILALIMFNIGVCAKLTAETIDAVDPGPIEAADASGASLARRARFAVLPQALPGYLSYSLYVFELNLRASVVLGFVGAGGIGSTIRVELSRFSYENLSAIIIALFVIVFALDAFSRWLRKKLI</sequence>
<evidence type="ECO:0000313" key="9">
    <source>
        <dbReference type="EMBL" id="RZT64189.1"/>
    </source>
</evidence>
<evidence type="ECO:0000256" key="5">
    <source>
        <dbReference type="ARBA" id="ARBA00022989"/>
    </source>
</evidence>
<dbReference type="Gene3D" id="1.10.3720.10">
    <property type="entry name" value="MetI-like"/>
    <property type="match status" value="1"/>
</dbReference>
<dbReference type="Proteomes" id="UP000292408">
    <property type="component" value="Unassembled WGS sequence"/>
</dbReference>
<feature type="transmembrane region" description="Helical" evidence="7">
    <location>
        <begin position="211"/>
        <end position="231"/>
    </location>
</feature>
<keyword evidence="2 7" id="KW-0813">Transport</keyword>
<dbReference type="CDD" id="cd06261">
    <property type="entry name" value="TM_PBP2"/>
    <property type="match status" value="1"/>
</dbReference>
<dbReference type="PROSITE" id="PS50928">
    <property type="entry name" value="ABC_TM1"/>
    <property type="match status" value="1"/>
</dbReference>
<evidence type="ECO:0000313" key="10">
    <source>
        <dbReference type="Proteomes" id="UP000292408"/>
    </source>
</evidence>
<dbReference type="PANTHER" id="PTHR30043:SF1">
    <property type="entry name" value="ABC TRANSPORT SYSTEM PERMEASE PROTEIN P69"/>
    <property type="match status" value="1"/>
</dbReference>
<feature type="transmembrane region" description="Helical" evidence="7">
    <location>
        <begin position="130"/>
        <end position="154"/>
    </location>
</feature>
<dbReference type="InterPro" id="IPR005769">
    <property type="entry name" value="PhnE/PtxC"/>
</dbReference>
<dbReference type="AlphaFoldDB" id="A0A4V6MCD5"/>
<evidence type="ECO:0000256" key="4">
    <source>
        <dbReference type="ARBA" id="ARBA00022692"/>
    </source>
</evidence>
<dbReference type="EMBL" id="SGXT01000011">
    <property type="protein sequence ID" value="RZT64189.1"/>
    <property type="molecule type" value="Genomic_DNA"/>
</dbReference>
<comment type="caution">
    <text evidence="9">The sequence shown here is derived from an EMBL/GenBank/DDBJ whole genome shotgun (WGS) entry which is preliminary data.</text>
</comment>
<gene>
    <name evidence="9" type="ORF">EV140_0427</name>
</gene>
<evidence type="ECO:0000259" key="8">
    <source>
        <dbReference type="PROSITE" id="PS50928"/>
    </source>
</evidence>
<dbReference type="PANTHER" id="PTHR30043">
    <property type="entry name" value="PHOSPHONATES TRANSPORT SYSTEM PERMEASE PROTEIN"/>
    <property type="match status" value="1"/>
</dbReference>
<dbReference type="GO" id="GO:0005886">
    <property type="term" value="C:plasma membrane"/>
    <property type="evidence" value="ECO:0007669"/>
    <property type="project" value="UniProtKB-SubCell"/>
</dbReference>
<dbReference type="SUPFAM" id="SSF161098">
    <property type="entry name" value="MetI-like"/>
    <property type="match status" value="1"/>
</dbReference>
<feature type="transmembrane region" description="Helical" evidence="7">
    <location>
        <begin position="243"/>
        <end position="264"/>
    </location>
</feature>
<keyword evidence="5 7" id="KW-1133">Transmembrane helix</keyword>
<reference evidence="9 10" key="1">
    <citation type="journal article" date="2015" name="Stand. Genomic Sci.">
        <title>Genomic Encyclopedia of Bacterial and Archaeal Type Strains, Phase III: the genomes of soil and plant-associated and newly described type strains.</title>
        <authorList>
            <person name="Whitman W.B."/>
            <person name="Woyke T."/>
            <person name="Klenk H.P."/>
            <person name="Zhou Y."/>
            <person name="Lilburn T.G."/>
            <person name="Beck B.J."/>
            <person name="De Vos P."/>
            <person name="Vandamme P."/>
            <person name="Eisen J.A."/>
            <person name="Garrity G."/>
            <person name="Hugenholtz P."/>
            <person name="Kyrpides N.C."/>
        </authorList>
    </citation>
    <scope>NUCLEOTIDE SEQUENCE [LARGE SCALE GENOMIC DNA]</scope>
    <source>
        <strain evidence="9 10">AC4r</strain>
    </source>
</reference>
<comment type="similarity">
    <text evidence="7">Belongs to the binding-protein-dependent transport system permease family.</text>
</comment>
<dbReference type="GO" id="GO:0015416">
    <property type="term" value="F:ABC-type phosphonate transporter activity"/>
    <property type="evidence" value="ECO:0007669"/>
    <property type="project" value="InterPro"/>
</dbReference>
<keyword evidence="4 7" id="KW-0812">Transmembrane</keyword>
<evidence type="ECO:0000256" key="3">
    <source>
        <dbReference type="ARBA" id="ARBA00022475"/>
    </source>
</evidence>
<dbReference type="OrthoDB" id="9808005at2"/>